<evidence type="ECO:0000313" key="4">
    <source>
        <dbReference type="EMBL" id="SVA62059.1"/>
    </source>
</evidence>
<dbReference type="PANTHER" id="PTHR30456:SF0">
    <property type="entry name" value="PYRIDOXINE 5'-PHOSPHATE SYNTHASE"/>
    <property type="match status" value="1"/>
</dbReference>
<accession>A0A381XBD7</accession>
<dbReference type="GO" id="GO:0033856">
    <property type="term" value="F:pyridoxine 5'-phosphate synthase activity"/>
    <property type="evidence" value="ECO:0007669"/>
    <property type="project" value="InterPro"/>
</dbReference>
<evidence type="ECO:0000256" key="1">
    <source>
        <dbReference type="ARBA" id="ARBA00022490"/>
    </source>
</evidence>
<dbReference type="Pfam" id="PF03740">
    <property type="entry name" value="PdxJ"/>
    <property type="match status" value="1"/>
</dbReference>
<dbReference type="GO" id="GO:0008615">
    <property type="term" value="P:pyridoxine biosynthetic process"/>
    <property type="evidence" value="ECO:0007669"/>
    <property type="project" value="UniProtKB-KW"/>
</dbReference>
<dbReference type="InterPro" id="IPR004569">
    <property type="entry name" value="PyrdxlP_synth_PdxJ"/>
</dbReference>
<evidence type="ECO:0008006" key="5">
    <source>
        <dbReference type="Google" id="ProtNLM"/>
    </source>
</evidence>
<dbReference type="EMBL" id="UINC01014571">
    <property type="protein sequence ID" value="SVA62059.1"/>
    <property type="molecule type" value="Genomic_DNA"/>
</dbReference>
<gene>
    <name evidence="4" type="ORF">METZ01_LOCUS114913</name>
</gene>
<organism evidence="4">
    <name type="scientific">marine metagenome</name>
    <dbReference type="NCBI Taxonomy" id="408172"/>
    <lineage>
        <taxon>unclassified sequences</taxon>
        <taxon>metagenomes</taxon>
        <taxon>ecological metagenomes</taxon>
    </lineage>
</organism>
<keyword evidence="2" id="KW-0808">Transferase</keyword>
<evidence type="ECO:0000256" key="3">
    <source>
        <dbReference type="ARBA" id="ARBA00023096"/>
    </source>
</evidence>
<dbReference type="SUPFAM" id="SSF63892">
    <property type="entry name" value="Pyridoxine 5'-phosphate synthase"/>
    <property type="match status" value="1"/>
</dbReference>
<dbReference type="HAMAP" id="MF_00279">
    <property type="entry name" value="PdxJ"/>
    <property type="match status" value="1"/>
</dbReference>
<evidence type="ECO:0000256" key="2">
    <source>
        <dbReference type="ARBA" id="ARBA00022679"/>
    </source>
</evidence>
<dbReference type="PANTHER" id="PTHR30456">
    <property type="entry name" value="PYRIDOXINE 5'-PHOSPHATE SYNTHASE"/>
    <property type="match status" value="1"/>
</dbReference>
<keyword evidence="1" id="KW-0963">Cytoplasm</keyword>
<dbReference type="Gene3D" id="3.20.20.70">
    <property type="entry name" value="Aldolase class I"/>
    <property type="match status" value="1"/>
</dbReference>
<protein>
    <recommendedName>
        <fullName evidence="5">Pyridoxine 5'-phosphate synthase</fullName>
    </recommendedName>
</protein>
<dbReference type="GO" id="GO:0005829">
    <property type="term" value="C:cytosol"/>
    <property type="evidence" value="ECO:0007669"/>
    <property type="project" value="TreeGrafter"/>
</dbReference>
<dbReference type="AlphaFoldDB" id="A0A381XBD7"/>
<reference evidence="4" key="1">
    <citation type="submission" date="2018-05" db="EMBL/GenBank/DDBJ databases">
        <authorList>
            <person name="Lanie J.A."/>
            <person name="Ng W.-L."/>
            <person name="Kazmierczak K.M."/>
            <person name="Andrzejewski T.M."/>
            <person name="Davidsen T.M."/>
            <person name="Wayne K.J."/>
            <person name="Tettelin H."/>
            <person name="Glass J.I."/>
            <person name="Rusch D."/>
            <person name="Podicherti R."/>
            <person name="Tsui H.-C.T."/>
            <person name="Winkler M.E."/>
        </authorList>
    </citation>
    <scope>NUCLEOTIDE SEQUENCE</scope>
</reference>
<dbReference type="InterPro" id="IPR013785">
    <property type="entry name" value="Aldolase_TIM"/>
</dbReference>
<keyword evidence="3" id="KW-0664">Pyridoxine biosynthesis</keyword>
<dbReference type="NCBIfam" id="TIGR00559">
    <property type="entry name" value="pdxJ"/>
    <property type="match status" value="1"/>
</dbReference>
<dbReference type="NCBIfam" id="NF003626">
    <property type="entry name" value="PRK05265.1-4"/>
    <property type="match status" value="1"/>
</dbReference>
<name>A0A381XBD7_9ZZZZ</name>
<dbReference type="InterPro" id="IPR036130">
    <property type="entry name" value="Pyridoxine-5'_phos_synth"/>
</dbReference>
<sequence length="244" mass="27674">MALLSVNINKFALLRNSRGTNHPDLVEVAKNCIDHGAQGITLHPRPDERHAKFSDLPIISKLVSDYSNVEFNIEGYPSERFVNEVNKIKPDQVTLVPDPPGALTSSFGWDCLKYKTLLIDVVKDFQQKNIRVSLFVNPSIESLINLNEILPDRVELYTFDFAKNFVFDQENAIKPYLEVTQFLQENIPSISLNAGHDLNLKNLNYLLTKIPSIKEVSIGHALVCDAFEYGLIDTIQKYLTITKR</sequence>
<proteinExistence type="inferred from homology"/>